<dbReference type="OrthoDB" id="4290050at2"/>
<dbReference type="Proteomes" id="UP000297496">
    <property type="component" value="Unassembled WGS sequence"/>
</dbReference>
<gene>
    <name evidence="1" type="ORF">EXE59_13115</name>
</gene>
<evidence type="ECO:0000313" key="1">
    <source>
        <dbReference type="EMBL" id="TGN64793.1"/>
    </source>
</evidence>
<keyword evidence="2" id="KW-1185">Reference proteome</keyword>
<sequence>MGFFGHLVASPAAPGPAFPEAEQEPGGWTQGLHVWRVPERLGPEWEPFEAFVDRLVAEVPGGFLCASILDSDGAYVHVGTPGHDVERFWLHLDGFVSHFVLPWAPFDEAGNPLPEEVAAEQDAEWERMAAAYTEQVRALGLTGDAAAEACRDWAYACGLEPAPVHVVRAALETRELLVEDAFRRLLRTLGT</sequence>
<dbReference type="AlphaFoldDB" id="A0A4Z1CK28"/>
<proteinExistence type="predicted"/>
<evidence type="ECO:0000313" key="2">
    <source>
        <dbReference type="Proteomes" id="UP000297496"/>
    </source>
</evidence>
<comment type="caution">
    <text evidence="1">The sequence shown here is derived from an EMBL/GenBank/DDBJ whole genome shotgun (WGS) entry which is preliminary data.</text>
</comment>
<accession>A0A4Z1CK28</accession>
<dbReference type="EMBL" id="SRRO01000001">
    <property type="protein sequence ID" value="TGN64793.1"/>
    <property type="molecule type" value="Genomic_DNA"/>
</dbReference>
<protein>
    <submittedName>
        <fullName evidence="1">Uncharacterized protein</fullName>
    </submittedName>
</protein>
<dbReference type="RefSeq" id="WP_135839301.1">
    <property type="nucleotide sequence ID" value="NZ_SRRO01000001.1"/>
</dbReference>
<organism evidence="1 2">
    <name type="scientific">Nocardioides eburneiflavus</name>
    <dbReference type="NCBI Taxonomy" id="2518372"/>
    <lineage>
        <taxon>Bacteria</taxon>
        <taxon>Bacillati</taxon>
        <taxon>Actinomycetota</taxon>
        <taxon>Actinomycetes</taxon>
        <taxon>Propionibacteriales</taxon>
        <taxon>Nocardioidaceae</taxon>
        <taxon>Nocardioides</taxon>
    </lineage>
</organism>
<name>A0A4Z1CK28_9ACTN</name>
<reference evidence="1 2" key="1">
    <citation type="submission" date="2019-04" db="EMBL/GenBank/DDBJ databases">
        <title>Three New Species of Nocardioides, Nocardioides euryhalodurans sp. nov., Nocardioides seonyuensis sp. nov. and Nocardioides eburneoflavus sp. nov. Isolated from Soil.</title>
        <authorList>
            <person name="Roh S.G."/>
            <person name="Lee C."/>
            <person name="Kim M.-K."/>
            <person name="Kim S.B."/>
        </authorList>
    </citation>
    <scope>NUCLEOTIDE SEQUENCE [LARGE SCALE GENOMIC DNA]</scope>
    <source>
        <strain evidence="1 2">MMS17-SY213</strain>
    </source>
</reference>